<dbReference type="AlphaFoldDB" id="N4U4V9"/>
<organism evidence="1 2">
    <name type="scientific">Fusarium oxysporum f. sp. cubense (strain race 1)</name>
    <name type="common">Panama disease fungus</name>
    <dbReference type="NCBI Taxonomy" id="1229664"/>
    <lineage>
        <taxon>Eukaryota</taxon>
        <taxon>Fungi</taxon>
        <taxon>Dikarya</taxon>
        <taxon>Ascomycota</taxon>
        <taxon>Pezizomycotina</taxon>
        <taxon>Sordariomycetes</taxon>
        <taxon>Hypocreomycetidae</taxon>
        <taxon>Hypocreales</taxon>
        <taxon>Nectriaceae</taxon>
        <taxon>Fusarium</taxon>
        <taxon>Fusarium oxysporum species complex</taxon>
    </lineage>
</organism>
<reference evidence="2" key="1">
    <citation type="submission" date="2012-09" db="EMBL/GenBank/DDBJ databases">
        <title>Genome sequencing and comparative transcriptomics of race 1 and race 4 of banana pathogen: Fusarium oxysporum f. sp. cubense.</title>
        <authorList>
            <person name="Fang X."/>
            <person name="Huang J."/>
        </authorList>
    </citation>
    <scope>NUCLEOTIDE SEQUENCE [LARGE SCALE GENOMIC DNA]</scope>
    <source>
        <strain evidence="2">race 1</strain>
    </source>
</reference>
<evidence type="ECO:0000313" key="2">
    <source>
        <dbReference type="Proteomes" id="UP000016928"/>
    </source>
</evidence>
<dbReference type="HOGENOM" id="CLU_2558322_0_0_1"/>
<dbReference type="Gene3D" id="1.10.510.10">
    <property type="entry name" value="Transferase(Phosphotransferase) domain 1"/>
    <property type="match status" value="1"/>
</dbReference>
<proteinExistence type="predicted"/>
<sequence>MHQDVAPMNLLIDPETQRVLLLDFDWAACGQKNLLEGRDDTTGVVFTLYEIITGDGSFANIPHWERKMDRVQNLTEWPCKPT</sequence>
<gene>
    <name evidence="1" type="ORF">FOC1_g10000887</name>
</gene>
<dbReference type="InterPro" id="IPR011009">
    <property type="entry name" value="Kinase-like_dom_sf"/>
</dbReference>
<name>N4U4V9_FUSC1</name>
<evidence type="ECO:0000313" key="1">
    <source>
        <dbReference type="EMBL" id="ENH66427.1"/>
    </source>
</evidence>
<accession>N4U4V9</accession>
<dbReference type="Proteomes" id="UP000016928">
    <property type="component" value="Unassembled WGS sequence"/>
</dbReference>
<protein>
    <recommendedName>
        <fullName evidence="3">Protein kinase domain-containing protein</fullName>
    </recommendedName>
</protein>
<evidence type="ECO:0008006" key="3">
    <source>
        <dbReference type="Google" id="ProtNLM"/>
    </source>
</evidence>
<dbReference type="SUPFAM" id="SSF56112">
    <property type="entry name" value="Protein kinase-like (PK-like)"/>
    <property type="match status" value="1"/>
</dbReference>
<reference evidence="2" key="2">
    <citation type="journal article" date="2014" name="PLoS ONE">
        <title>Genome and Transcriptome Analysis of the Fungal Pathogen Fusarium oxysporum f. sp. cubense Causing Banana Vascular Wilt Disease.</title>
        <authorList>
            <person name="Guo L."/>
            <person name="Han L."/>
            <person name="Yang L."/>
            <person name="Zeng H."/>
            <person name="Fan D."/>
            <person name="Zhu Y."/>
            <person name="Feng Y."/>
            <person name="Wang G."/>
            <person name="Peng C."/>
            <person name="Jiang X."/>
            <person name="Zhou D."/>
            <person name="Ni P."/>
            <person name="Liang C."/>
            <person name="Liu L."/>
            <person name="Wang J."/>
            <person name="Mao C."/>
            <person name="Fang X."/>
            <person name="Peng M."/>
            <person name="Huang J."/>
        </authorList>
    </citation>
    <scope>NUCLEOTIDE SEQUENCE [LARGE SCALE GENOMIC DNA]</scope>
    <source>
        <strain evidence="2">race 1</strain>
    </source>
</reference>
<dbReference type="EMBL" id="KB730406">
    <property type="protein sequence ID" value="ENH66427.1"/>
    <property type="molecule type" value="Genomic_DNA"/>
</dbReference>
<dbReference type="VEuPathDB" id="FungiDB:FOC1_g10000887"/>